<protein>
    <submittedName>
        <fullName evidence="11">DEAD/DEAH box helicase</fullName>
    </submittedName>
</protein>
<evidence type="ECO:0000256" key="7">
    <source>
        <dbReference type="SAM" id="MobiDB-lite"/>
    </source>
</evidence>
<dbReference type="PROSITE" id="PS51194">
    <property type="entry name" value="HELICASE_CTER"/>
    <property type="match status" value="1"/>
</dbReference>
<dbReference type="GO" id="GO:0003724">
    <property type="term" value="F:RNA helicase activity"/>
    <property type="evidence" value="ECO:0007669"/>
    <property type="project" value="InterPro"/>
</dbReference>
<evidence type="ECO:0000256" key="2">
    <source>
        <dbReference type="ARBA" id="ARBA00022801"/>
    </source>
</evidence>
<accession>A0A4Q9KHZ5</accession>
<feature type="domain" description="DEAD-box RNA helicase Q" evidence="10">
    <location>
        <begin position="54"/>
        <end position="82"/>
    </location>
</feature>
<feature type="domain" description="Helicase C-terminal" evidence="9">
    <location>
        <begin position="269"/>
        <end position="427"/>
    </location>
</feature>
<evidence type="ECO:0000256" key="5">
    <source>
        <dbReference type="ARBA" id="ARBA00038437"/>
    </source>
</evidence>
<sequence>MTQFIGGAQRHQARRRRPAARGRRLSRRRPFDARGESRGSTDFRIPVTPSRRPDSFYALGVRPILAEALAARGIVEPFPIQAAALPDALAGRDVLGRGRTGSGKTVAFALPVLERILSSQTSRQPRRPRALILVPTRELAVQVAETVEYLAQAVQLRAMTVFGGVRYTGQIRKLERGVDVVVATPGRLEDLIEQGALKLDTVEVVVLDEADLMADMGFLPPVTRVLEAVPDGQRMLFSATLDGDVEELVKRFLHAPLVHEVDTEDTAPDAEHYLFLVRHDNKPAIVAELLSGGGRTLAFTRTKHAAERLALTLTEKGIPAVDLHGNLRQAARQRNLAAFADGSVTVLIATDIAARGIHVDDVGLVVHIDPPNDPKAFLHRSGRTARAGSEGNVVTLATKNQNKGVRELMAQAKIKPTQVVVKPGDPILTEVRAPAVDAIAGAPSIFLPDPEDVIDDEPGQTDRSARSPEFGRRESRPARGVSEDRPVRSRAWGRDDQVVEGRGERDERRGARAGRPSRDRDARSERPARAWGREDRPRDDRAARREPTAGRGARPDWSDTRPRPARRQDWTDRPQRDDRPVFGDRRRENDVRPSASDRRGPERETRGLRGGRGQKEWTADWWGPEPWEVEDTSRELRPGRPVDGRGTRPERGVRDAARPGKASSARGRDQARPAWGRDDRRPGPGRDERQGYGRDERRPSMGRDDRRPSVGSDDWRPARDRFNGDDRRSASAAAGDRDRRSPDGPRDKGRWTTDDRRKRDESSERGFGFRKAAPASAKPKKSKVANAKAKPGKPVRDKDKGKPKRKA</sequence>
<dbReference type="InterPro" id="IPR050079">
    <property type="entry name" value="DEAD_box_RNA_helicase"/>
</dbReference>
<name>A0A4Q9KHZ5_PROTD</name>
<dbReference type="GO" id="GO:0016787">
    <property type="term" value="F:hydrolase activity"/>
    <property type="evidence" value="ECO:0007669"/>
    <property type="project" value="UniProtKB-KW"/>
</dbReference>
<dbReference type="SMART" id="SM00487">
    <property type="entry name" value="DEXDc"/>
    <property type="match status" value="1"/>
</dbReference>
<dbReference type="PANTHER" id="PTHR47959:SF13">
    <property type="entry name" value="ATP-DEPENDENT RNA HELICASE RHLE"/>
    <property type="match status" value="1"/>
</dbReference>
<comment type="similarity">
    <text evidence="5">Belongs to the DEAD box helicase family.</text>
</comment>
<keyword evidence="3 11" id="KW-0347">Helicase</keyword>
<keyword evidence="2" id="KW-0378">Hydrolase</keyword>
<evidence type="ECO:0000259" key="10">
    <source>
        <dbReference type="PROSITE" id="PS51195"/>
    </source>
</evidence>
<dbReference type="Proteomes" id="UP000291933">
    <property type="component" value="Unassembled WGS sequence"/>
</dbReference>
<dbReference type="InterPro" id="IPR014001">
    <property type="entry name" value="Helicase_ATP-bd"/>
</dbReference>
<dbReference type="CDD" id="cd00268">
    <property type="entry name" value="DEADc"/>
    <property type="match status" value="1"/>
</dbReference>
<dbReference type="AlphaFoldDB" id="A0A4Q9KHZ5"/>
<dbReference type="PROSITE" id="PS51195">
    <property type="entry name" value="Q_MOTIF"/>
    <property type="match status" value="1"/>
</dbReference>
<feature type="compositionally biased region" description="Basic residues" evidence="7">
    <location>
        <begin position="11"/>
        <end position="28"/>
    </location>
</feature>
<dbReference type="InterPro" id="IPR011545">
    <property type="entry name" value="DEAD/DEAH_box_helicase_dom"/>
</dbReference>
<feature type="region of interest" description="Disordered" evidence="7">
    <location>
        <begin position="442"/>
        <end position="807"/>
    </location>
</feature>
<dbReference type="GO" id="GO:0005524">
    <property type="term" value="F:ATP binding"/>
    <property type="evidence" value="ECO:0007669"/>
    <property type="project" value="UniProtKB-KW"/>
</dbReference>
<keyword evidence="1" id="KW-0547">Nucleotide-binding</keyword>
<proteinExistence type="inferred from homology"/>
<keyword evidence="4" id="KW-0067">ATP-binding</keyword>
<feature type="compositionally biased region" description="Basic and acidic residues" evidence="7">
    <location>
        <begin position="666"/>
        <end position="764"/>
    </location>
</feature>
<feature type="domain" description="Helicase ATP-binding" evidence="8">
    <location>
        <begin position="85"/>
        <end position="259"/>
    </location>
</feature>
<dbReference type="PROSITE" id="PS51192">
    <property type="entry name" value="HELICASE_ATP_BIND_1"/>
    <property type="match status" value="1"/>
</dbReference>
<dbReference type="InterPro" id="IPR044742">
    <property type="entry name" value="DEAD/DEAH_RhlB"/>
</dbReference>
<evidence type="ECO:0000256" key="3">
    <source>
        <dbReference type="ARBA" id="ARBA00022806"/>
    </source>
</evidence>
<dbReference type="Gene3D" id="3.40.50.300">
    <property type="entry name" value="P-loop containing nucleotide triphosphate hydrolases"/>
    <property type="match status" value="2"/>
</dbReference>
<dbReference type="InterPro" id="IPR001650">
    <property type="entry name" value="Helicase_C-like"/>
</dbReference>
<organism evidence="11 12">
    <name type="scientific">Propioniciclava tarda</name>
    <dbReference type="NCBI Taxonomy" id="433330"/>
    <lineage>
        <taxon>Bacteria</taxon>
        <taxon>Bacillati</taxon>
        <taxon>Actinomycetota</taxon>
        <taxon>Actinomycetes</taxon>
        <taxon>Propionibacteriales</taxon>
        <taxon>Propionibacteriaceae</taxon>
        <taxon>Propioniciclava</taxon>
    </lineage>
</organism>
<evidence type="ECO:0000259" key="8">
    <source>
        <dbReference type="PROSITE" id="PS51192"/>
    </source>
</evidence>
<dbReference type="OrthoDB" id="9805696at2"/>
<dbReference type="InterPro" id="IPR027417">
    <property type="entry name" value="P-loop_NTPase"/>
</dbReference>
<feature type="compositionally biased region" description="Basic and acidic residues" evidence="7">
    <location>
        <begin position="29"/>
        <end position="41"/>
    </location>
</feature>
<dbReference type="Pfam" id="PF00271">
    <property type="entry name" value="Helicase_C"/>
    <property type="match status" value="1"/>
</dbReference>
<gene>
    <name evidence="11" type="ORF">ET996_12790</name>
</gene>
<evidence type="ECO:0000256" key="1">
    <source>
        <dbReference type="ARBA" id="ARBA00022741"/>
    </source>
</evidence>
<evidence type="ECO:0000256" key="4">
    <source>
        <dbReference type="ARBA" id="ARBA00022840"/>
    </source>
</evidence>
<dbReference type="CDD" id="cd18787">
    <property type="entry name" value="SF2_C_DEAD"/>
    <property type="match status" value="1"/>
</dbReference>
<keyword evidence="12" id="KW-1185">Reference proteome</keyword>
<dbReference type="PANTHER" id="PTHR47959">
    <property type="entry name" value="ATP-DEPENDENT RNA HELICASE RHLE-RELATED"/>
    <property type="match status" value="1"/>
</dbReference>
<dbReference type="SUPFAM" id="SSF52540">
    <property type="entry name" value="P-loop containing nucleoside triphosphate hydrolases"/>
    <property type="match status" value="1"/>
</dbReference>
<feature type="region of interest" description="Disordered" evidence="7">
    <location>
        <begin position="1"/>
        <end position="47"/>
    </location>
</feature>
<evidence type="ECO:0000313" key="12">
    <source>
        <dbReference type="Proteomes" id="UP000291933"/>
    </source>
</evidence>
<evidence type="ECO:0000313" key="11">
    <source>
        <dbReference type="EMBL" id="TBT93003.1"/>
    </source>
</evidence>
<evidence type="ECO:0000259" key="9">
    <source>
        <dbReference type="PROSITE" id="PS51194"/>
    </source>
</evidence>
<feature type="compositionally biased region" description="Basic and acidic residues" evidence="7">
    <location>
        <begin position="631"/>
        <end position="658"/>
    </location>
</feature>
<feature type="compositionally biased region" description="Basic and acidic residues" evidence="7">
    <location>
        <begin position="463"/>
        <end position="618"/>
    </location>
</feature>
<feature type="compositionally biased region" description="Acidic residues" evidence="7">
    <location>
        <begin position="449"/>
        <end position="459"/>
    </location>
</feature>
<dbReference type="SMART" id="SM00490">
    <property type="entry name" value="HELICc"/>
    <property type="match status" value="1"/>
</dbReference>
<dbReference type="Pfam" id="PF00270">
    <property type="entry name" value="DEAD"/>
    <property type="match status" value="1"/>
</dbReference>
<reference evidence="11 12" key="1">
    <citation type="submission" date="2019-01" db="EMBL/GenBank/DDBJ databases">
        <title>Lactibacter flavus gen. nov., sp. nov., a novel bacterium of the family Propionibacteriaceae isolated from raw milk and dairy products.</title>
        <authorList>
            <person name="Huptas C."/>
            <person name="Wenning M."/>
            <person name="Breitenwieser F."/>
            <person name="Doll E."/>
            <person name="Von Neubeck M."/>
            <person name="Busse H.-J."/>
            <person name="Scherer S."/>
        </authorList>
    </citation>
    <scope>NUCLEOTIDE SEQUENCE [LARGE SCALE GENOMIC DNA]</scope>
    <source>
        <strain evidence="11 12">DSM 22130</strain>
    </source>
</reference>
<dbReference type="GO" id="GO:0005829">
    <property type="term" value="C:cytosol"/>
    <property type="evidence" value="ECO:0007669"/>
    <property type="project" value="TreeGrafter"/>
</dbReference>
<dbReference type="GO" id="GO:0003676">
    <property type="term" value="F:nucleic acid binding"/>
    <property type="evidence" value="ECO:0007669"/>
    <property type="project" value="InterPro"/>
</dbReference>
<dbReference type="InterPro" id="IPR014014">
    <property type="entry name" value="RNA_helicase_DEAD_Q_motif"/>
</dbReference>
<feature type="short sequence motif" description="Q motif" evidence="6">
    <location>
        <begin position="54"/>
        <end position="82"/>
    </location>
</feature>
<evidence type="ECO:0000256" key="6">
    <source>
        <dbReference type="PROSITE-ProRule" id="PRU00552"/>
    </source>
</evidence>
<dbReference type="EMBL" id="SDMR01000020">
    <property type="protein sequence ID" value="TBT93003.1"/>
    <property type="molecule type" value="Genomic_DNA"/>
</dbReference>
<comment type="caution">
    <text evidence="11">The sequence shown here is derived from an EMBL/GenBank/DDBJ whole genome shotgun (WGS) entry which is preliminary data.</text>
</comment>